<sequence>MKVVNLKQAILQAWKERWSDYQWAINMKRFFPRGATWDILNLAEALLEQAMIGPSPNPLILSYLKYAITWYPCLKSLFSLLEIMDMFCDRLSCHGRAEECIGLCRALMSALNWLLRCAAFYAEKVKEMLEQVAAEGQMKMCLERLEKMLGSTKNRALIHIAQLEETCTSLPGPSASWNTVEQSLLKLEESLNGLSNSTLRSQADDCISLIKSIPTMLSVRSEQLNKTGFPTVHAVVLLEGTMNLTGEIQPLVEQLMMVKRMQRIPSPLFMLEIWKACFVGLIESPEGTEELKWTAFTFLKVGPSSTVSSLTPLLDKADQRCNCNCMSLLLQECSKQGLLSEANMTNLTDKRKADREDAPQLQSAENANIQPNPRLILRAEPTVTNILKTMDADHSKSPEGLLGVLGHMLSGKSLDLLLAAAAATGKLKSFAWKFIKLNEFTKHISTENSKSAPVRALLFDISFLMLCHVAQTYGSEVILSESRPADEVPFFETWMLTCMPEEGKILNPDHPCFRPDSTKVESLVALLNNSSEMKLVQINWHEVCLSISAAILEILNAWENSVLTFESIQKITDNIKGKVCSMAVCAVAWLVAHVRMLGLDEREKSLQMIRQLATPLYGDNTLQFYNERVVIMSSILEHMCADVLQQTATQIKFPSTGMDTIPYWNLLPPKKPIKEVLTSVFTKVLEKGWVDSRSIHIFDTLLHMGGVYWFCNNLVKELLKETRKEHTLRAVELLYAIFCLDMQQLTLTLLGHILPNLLTDSSKWHTLMDPPGKALAKLSVWCALSSYSSHNKGQASARQKKRHREDIEDYISLFPLDDTRPSKLMRLLSSNEEDANILSSPNRSMSSSLSASQLHAVSMRDPLNRVLANLFLLISSILGSKTAGTHTQFVQWFMEECVDCLEQGSHGSILQFMPFTMVSELVKVSTMSSPKIVLAITDLGLPLGRRVAAKAIAAL</sequence>
<dbReference type="GO" id="GO:0016592">
    <property type="term" value="C:mediator complex"/>
    <property type="evidence" value="ECO:0007669"/>
    <property type="project" value="InterPro"/>
</dbReference>
<keyword evidence="7" id="KW-0539">Nucleus</keyword>
<comment type="subcellular location">
    <subcellularLocation>
        <location evidence="1">Nucleus</location>
    </subcellularLocation>
</comment>
<dbReference type="Proteomes" id="UP000694543">
    <property type="component" value="Unplaced"/>
</dbReference>
<evidence type="ECO:0000256" key="1">
    <source>
        <dbReference type="ARBA" id="ARBA00004123"/>
    </source>
</evidence>
<evidence type="ECO:0000313" key="10">
    <source>
        <dbReference type="Proteomes" id="UP000694543"/>
    </source>
</evidence>
<keyword evidence="4" id="KW-0805">Transcription regulation</keyword>
<evidence type="ECO:0000256" key="3">
    <source>
        <dbReference type="ARBA" id="ARBA00019693"/>
    </source>
</evidence>
<reference evidence="9" key="2">
    <citation type="submission" date="2025-09" db="UniProtKB">
        <authorList>
            <consortium name="Ensembl"/>
        </authorList>
    </citation>
    <scope>IDENTIFICATION</scope>
</reference>
<keyword evidence="6" id="KW-0804">Transcription</keyword>
<organism evidence="9 10">
    <name type="scientific">Chrysolophus pictus</name>
    <name type="common">Golden pheasant</name>
    <name type="synonym">Phasianus pictus</name>
    <dbReference type="NCBI Taxonomy" id="9089"/>
    <lineage>
        <taxon>Eukaryota</taxon>
        <taxon>Metazoa</taxon>
        <taxon>Chordata</taxon>
        <taxon>Craniata</taxon>
        <taxon>Vertebrata</taxon>
        <taxon>Euteleostomi</taxon>
        <taxon>Archelosauria</taxon>
        <taxon>Archosauria</taxon>
        <taxon>Dinosauria</taxon>
        <taxon>Saurischia</taxon>
        <taxon>Theropoda</taxon>
        <taxon>Coelurosauria</taxon>
        <taxon>Aves</taxon>
        <taxon>Neognathae</taxon>
        <taxon>Galloanserae</taxon>
        <taxon>Galliformes</taxon>
        <taxon>Phasianidae</taxon>
        <taxon>Phasianinae</taxon>
        <taxon>Chrysolophus</taxon>
    </lineage>
</organism>
<reference evidence="9" key="1">
    <citation type="submission" date="2025-08" db="UniProtKB">
        <authorList>
            <consortium name="Ensembl"/>
        </authorList>
    </citation>
    <scope>IDENTIFICATION</scope>
</reference>
<name>A0A8C3LCM9_CHRPC</name>
<dbReference type="Pfam" id="PF11277">
    <property type="entry name" value="Med24_N"/>
    <property type="match status" value="2"/>
</dbReference>
<comment type="similarity">
    <text evidence="2">Belongs to the Mediator complex subunit 24 family.</text>
</comment>
<evidence type="ECO:0000256" key="7">
    <source>
        <dbReference type="ARBA" id="ARBA00023242"/>
    </source>
</evidence>
<dbReference type="AlphaFoldDB" id="A0A8C3LCM9"/>
<proteinExistence type="inferred from homology"/>
<dbReference type="PANTHER" id="PTHR12898:SF1">
    <property type="entry name" value="MEDIATOR OF RNA POLYMERASE II TRANSCRIPTION SUBUNIT 24"/>
    <property type="match status" value="1"/>
</dbReference>
<keyword evidence="10" id="KW-1185">Reference proteome</keyword>
<protein>
    <recommendedName>
        <fullName evidence="3">Mediator of RNA polymerase II transcription subunit 24</fullName>
    </recommendedName>
    <alternativeName>
        <fullName evidence="8">Mediator complex subunit 24</fullName>
    </alternativeName>
</protein>
<dbReference type="PANTHER" id="PTHR12898">
    <property type="entry name" value="MEDIATOR OF RNA POLYMERASE II TRANSCRIPTION SUBUNIT 24"/>
    <property type="match status" value="1"/>
</dbReference>
<dbReference type="InterPro" id="IPR021429">
    <property type="entry name" value="Mediator_Med24"/>
</dbReference>
<evidence type="ECO:0000313" key="9">
    <source>
        <dbReference type="Ensembl" id="ENSCPIP00010006551.1"/>
    </source>
</evidence>
<evidence type="ECO:0000256" key="4">
    <source>
        <dbReference type="ARBA" id="ARBA00023015"/>
    </source>
</evidence>
<accession>A0A8C3LCM9</accession>
<keyword evidence="5" id="KW-0010">Activator</keyword>
<evidence type="ECO:0000256" key="5">
    <source>
        <dbReference type="ARBA" id="ARBA00023159"/>
    </source>
</evidence>
<dbReference type="GO" id="GO:0003712">
    <property type="term" value="F:transcription coregulator activity"/>
    <property type="evidence" value="ECO:0007669"/>
    <property type="project" value="TreeGrafter"/>
</dbReference>
<evidence type="ECO:0000256" key="8">
    <source>
        <dbReference type="ARBA" id="ARBA00031960"/>
    </source>
</evidence>
<dbReference type="Ensembl" id="ENSCPIT00010007719.1">
    <property type="protein sequence ID" value="ENSCPIP00010006551.1"/>
    <property type="gene ID" value="ENSCPIG00010005055.1"/>
</dbReference>
<dbReference type="GO" id="GO:0060261">
    <property type="term" value="P:positive regulation of transcription initiation by RNA polymerase II"/>
    <property type="evidence" value="ECO:0007669"/>
    <property type="project" value="TreeGrafter"/>
</dbReference>
<evidence type="ECO:0000256" key="6">
    <source>
        <dbReference type="ARBA" id="ARBA00023163"/>
    </source>
</evidence>
<evidence type="ECO:0000256" key="2">
    <source>
        <dbReference type="ARBA" id="ARBA00007864"/>
    </source>
</evidence>